<evidence type="ECO:0000256" key="3">
    <source>
        <dbReference type="SAM" id="Coils"/>
    </source>
</evidence>
<dbReference type="EMBL" id="KM659089">
    <property type="protein sequence ID" value="AJW29841.1"/>
    <property type="molecule type" value="Genomic_DNA"/>
</dbReference>
<feature type="region of interest" description="Disordered" evidence="4">
    <location>
        <begin position="606"/>
        <end position="665"/>
    </location>
</feature>
<feature type="compositionally biased region" description="Basic residues" evidence="4">
    <location>
        <begin position="655"/>
        <end position="665"/>
    </location>
</feature>
<keyword evidence="2" id="KW-0184">Conjugation</keyword>
<accession>A0A0D5A0Y6</accession>
<proteinExistence type="inferred from homology"/>
<dbReference type="NCBIfam" id="NF041496">
    <property type="entry name" value="MobQ"/>
    <property type="match status" value="1"/>
</dbReference>
<evidence type="ECO:0000256" key="4">
    <source>
        <dbReference type="SAM" id="MobiDB-lite"/>
    </source>
</evidence>
<evidence type="ECO:0000259" key="5">
    <source>
        <dbReference type="Pfam" id="PF03389"/>
    </source>
</evidence>
<comment type="similarity">
    <text evidence="1">Belongs to the MobA/MobL family.</text>
</comment>
<organism evidence="6">
    <name type="scientific">Pseudomonas sp. LM12</name>
    <dbReference type="NCBI Taxonomy" id="1449783"/>
    <lineage>
        <taxon>Bacteria</taxon>
        <taxon>Pseudomonadati</taxon>
        <taxon>Pseudomonadota</taxon>
        <taxon>Gammaproteobacteria</taxon>
        <taxon>Pseudomonadales</taxon>
        <taxon>Pseudomonadaceae</taxon>
        <taxon>Pseudomonas</taxon>
    </lineage>
</organism>
<sequence>MAIYHASTKPISRSGGRSSVAAAAYRAGCELVDERTGLIHDYTRRAGVVSAEIITPDGGSADRSQLWNAAELAEKRKDSRTAREWIVALPSELDAEQRADLARAFGRELVERYGVAVDVAVHQPDDEGDQRNHHAHILTTTRQVSRAADGSLAMGAKAAIELGDKDRKKAGIPGKSADDIEQLRERWADLANAALAQAGSAERIDHRSLAAQGIDREATTHLGPVASEMERRGRASDRGDGNRQVAANNAERVRLVAEIHELHEARAKAELARRLVPDPAPVPAQIHDLAEEREQRGLPAVEQPAPARRENEAQRVERLLAEATAAKRQWDDLVRERQAIQQRQDKGQPGYVAAVIELGRKALESRSALEAAREDQARAEQRMAARPSPLTDWATKLGHRLTVAQARREAKRADQAFKGHPDYKRAVAWNTRNKADQARLARPAGRDAPQIDLDISEARARAEAAQRVADRAAADPRELLRQMDGALLDRQNALAELPRDALAERQLAHDRETVRALRQQIDQPDRPSAEALAEILERHQMQARHWQGVAEGVTRERTRRVLQERQRAQQALREAVEREQGIEDAQGYELARIEREERRIEQLLADVDGFDQGKPKPLPALAEERQRLDQDRRRLEEVPSWAEEARAEAEQEPAHHHRPSPFRPW</sequence>
<evidence type="ECO:0000313" key="6">
    <source>
        <dbReference type="EMBL" id="AJW29841.1"/>
    </source>
</evidence>
<gene>
    <name evidence="6" type="ORF">pLM12P1_p3</name>
</gene>
<keyword evidence="3" id="KW-0175">Coiled coil</keyword>
<feature type="coiled-coil region" evidence="3">
    <location>
        <begin position="309"/>
        <end position="336"/>
    </location>
</feature>
<geneLocation type="plasmid" evidence="6">
    <name>pLM12P1</name>
</geneLocation>
<protein>
    <submittedName>
        <fullName evidence="6">Mobilization protein A (MobA)</fullName>
    </submittedName>
</protein>
<reference evidence="6" key="1">
    <citation type="journal article" date="2015" name="Front. Microbiol.">
        <title>Diversity and role of plasmids in adaptation of bacteria inhabiting the Lubin copper mine in Poland, an environment rich in heavy metals.</title>
        <authorList>
            <person name="Dziewit L."/>
            <person name="Pyzik A."/>
            <person name="Szuplewska M."/>
            <person name="Matlakowska R."/>
            <person name="Mielnicki S."/>
            <person name="Wibberg D."/>
            <person name="Schluter A."/>
            <person name="Puhler A."/>
            <person name="Bartosik D."/>
        </authorList>
    </citation>
    <scope>NUCLEOTIDE SEQUENCE</scope>
    <source>
        <strain evidence="6">LM12</strain>
        <plasmid evidence="6">pLM12P1</plasmid>
    </source>
</reference>
<evidence type="ECO:0000256" key="2">
    <source>
        <dbReference type="ARBA" id="ARBA00022971"/>
    </source>
</evidence>
<dbReference type="Gene3D" id="3.30.930.30">
    <property type="match status" value="1"/>
</dbReference>
<dbReference type="RefSeq" id="WP_192962742.1">
    <property type="nucleotide sequence ID" value="NZ_KM659089.1"/>
</dbReference>
<keyword evidence="6" id="KW-0614">Plasmid</keyword>
<feature type="compositionally biased region" description="Basic and acidic residues" evidence="4">
    <location>
        <begin position="622"/>
        <end position="654"/>
    </location>
</feature>
<dbReference type="AlphaFoldDB" id="A0A0D5A0Y6"/>
<evidence type="ECO:0000256" key="1">
    <source>
        <dbReference type="ARBA" id="ARBA00010873"/>
    </source>
</evidence>
<feature type="domain" description="MobA/MobL protein" evidence="5">
    <location>
        <begin position="17"/>
        <end position="232"/>
    </location>
</feature>
<feature type="coiled-coil region" evidence="3">
    <location>
        <begin position="558"/>
        <end position="585"/>
    </location>
</feature>
<name>A0A0D5A0Y6_9PSED</name>
<dbReference type="Pfam" id="PF03389">
    <property type="entry name" value="MobA_MobL"/>
    <property type="match status" value="1"/>
</dbReference>
<dbReference type="InterPro" id="IPR005053">
    <property type="entry name" value="MobA_MobL"/>
</dbReference>